<dbReference type="Gene3D" id="1.10.940.10">
    <property type="entry name" value="NusB-like"/>
    <property type="match status" value="1"/>
</dbReference>
<dbReference type="EMBL" id="CP036261">
    <property type="protein sequence ID" value="QDS87048.1"/>
    <property type="molecule type" value="Genomic_DNA"/>
</dbReference>
<reference evidence="8 9" key="1">
    <citation type="submission" date="2019-02" db="EMBL/GenBank/DDBJ databases">
        <title>Deep-cultivation of Planctomycetes and their phenomic and genomic characterization uncovers novel biology.</title>
        <authorList>
            <person name="Wiegand S."/>
            <person name="Jogler M."/>
            <person name="Boedeker C."/>
            <person name="Pinto D."/>
            <person name="Vollmers J."/>
            <person name="Rivas-Marin E."/>
            <person name="Kohn T."/>
            <person name="Peeters S.H."/>
            <person name="Heuer A."/>
            <person name="Rast P."/>
            <person name="Oberbeckmann S."/>
            <person name="Bunk B."/>
            <person name="Jeske O."/>
            <person name="Meyerdierks A."/>
            <person name="Storesund J.E."/>
            <person name="Kallscheuer N."/>
            <person name="Luecker S."/>
            <person name="Lage O.M."/>
            <person name="Pohl T."/>
            <person name="Merkel B.J."/>
            <person name="Hornburger P."/>
            <person name="Mueller R.-W."/>
            <person name="Bruemmer F."/>
            <person name="Labrenz M."/>
            <person name="Spormann A.M."/>
            <person name="Op den Camp H."/>
            <person name="Overmann J."/>
            <person name="Amann R."/>
            <person name="Jetten M.S.M."/>
            <person name="Mascher T."/>
            <person name="Medema M.H."/>
            <person name="Devos D.P."/>
            <person name="Kaster A.-K."/>
            <person name="Ovreas L."/>
            <person name="Rohde M."/>
            <person name="Galperin M.Y."/>
            <person name="Jogler C."/>
        </authorList>
    </citation>
    <scope>NUCLEOTIDE SEQUENCE [LARGE SCALE GENOMIC DNA]</scope>
    <source>
        <strain evidence="8 9">EC9</strain>
    </source>
</reference>
<keyword evidence="2 6" id="KW-0889">Transcription antitermination</keyword>
<dbReference type="GO" id="GO:0006353">
    <property type="term" value="P:DNA-templated transcription termination"/>
    <property type="evidence" value="ECO:0007669"/>
    <property type="project" value="UniProtKB-UniRule"/>
</dbReference>
<proteinExistence type="inferred from homology"/>
<sequence>MATRRRAREITLQLLYEYDFGTERTRRDRDQFIETRMRHHQALSDFARSLVGGVMNHRTEIDSLLARHSSNWSISRMAVIDRNILRLGIYEIVFAKTPGRVAINEAIELAKRYGDRKSRGFVNGILDRILSENK</sequence>
<comment type="function">
    <text evidence="6">Involved in transcription antitermination. Required for transcription of ribosomal RNA (rRNA) genes. Binds specifically to the boxA antiterminator sequence of the ribosomal RNA (rrn) operons.</text>
</comment>
<accession>A0A517LWQ5</accession>
<dbReference type="Proteomes" id="UP000319557">
    <property type="component" value="Chromosome"/>
</dbReference>
<evidence type="ECO:0000256" key="3">
    <source>
        <dbReference type="ARBA" id="ARBA00022884"/>
    </source>
</evidence>
<dbReference type="InterPro" id="IPR035926">
    <property type="entry name" value="NusB-like_sf"/>
</dbReference>
<protein>
    <recommendedName>
        <fullName evidence="6">Transcription antitermination protein NusB</fullName>
    </recommendedName>
    <alternativeName>
        <fullName evidence="6">Antitermination factor NusB</fullName>
    </alternativeName>
</protein>
<gene>
    <name evidence="6" type="primary">nusB</name>
    <name evidence="8" type="ORF">EC9_12240</name>
</gene>
<feature type="domain" description="NusB/RsmB/TIM44" evidence="7">
    <location>
        <begin position="5"/>
        <end position="130"/>
    </location>
</feature>
<dbReference type="GO" id="GO:0005829">
    <property type="term" value="C:cytosol"/>
    <property type="evidence" value="ECO:0007669"/>
    <property type="project" value="TreeGrafter"/>
</dbReference>
<dbReference type="InterPro" id="IPR006027">
    <property type="entry name" value="NusB_RsmB_TIM44"/>
</dbReference>
<dbReference type="RefSeq" id="WP_145343180.1">
    <property type="nucleotide sequence ID" value="NZ_CP036261.1"/>
</dbReference>
<name>A0A517LWQ5_9BACT</name>
<evidence type="ECO:0000259" key="7">
    <source>
        <dbReference type="Pfam" id="PF01029"/>
    </source>
</evidence>
<dbReference type="SUPFAM" id="SSF48013">
    <property type="entry name" value="NusB-like"/>
    <property type="match status" value="1"/>
</dbReference>
<evidence type="ECO:0000256" key="4">
    <source>
        <dbReference type="ARBA" id="ARBA00023015"/>
    </source>
</evidence>
<evidence type="ECO:0000313" key="8">
    <source>
        <dbReference type="EMBL" id="QDS87048.1"/>
    </source>
</evidence>
<dbReference type="GO" id="GO:0031564">
    <property type="term" value="P:transcription antitermination"/>
    <property type="evidence" value="ECO:0007669"/>
    <property type="project" value="UniProtKB-KW"/>
</dbReference>
<organism evidence="8 9">
    <name type="scientific">Rosistilla ulvae</name>
    <dbReference type="NCBI Taxonomy" id="1930277"/>
    <lineage>
        <taxon>Bacteria</taxon>
        <taxon>Pseudomonadati</taxon>
        <taxon>Planctomycetota</taxon>
        <taxon>Planctomycetia</taxon>
        <taxon>Pirellulales</taxon>
        <taxon>Pirellulaceae</taxon>
        <taxon>Rosistilla</taxon>
    </lineage>
</organism>
<evidence type="ECO:0000313" key="9">
    <source>
        <dbReference type="Proteomes" id="UP000319557"/>
    </source>
</evidence>
<dbReference type="NCBIfam" id="TIGR01951">
    <property type="entry name" value="nusB"/>
    <property type="match status" value="1"/>
</dbReference>
<evidence type="ECO:0000256" key="5">
    <source>
        <dbReference type="ARBA" id="ARBA00023163"/>
    </source>
</evidence>
<dbReference type="InterPro" id="IPR011605">
    <property type="entry name" value="NusB_fam"/>
</dbReference>
<comment type="similarity">
    <text evidence="1 6">Belongs to the NusB family.</text>
</comment>
<keyword evidence="3 6" id="KW-0694">RNA-binding</keyword>
<dbReference type="PANTHER" id="PTHR11078">
    <property type="entry name" value="N UTILIZATION SUBSTANCE PROTEIN B-RELATED"/>
    <property type="match status" value="1"/>
</dbReference>
<dbReference type="Pfam" id="PF01029">
    <property type="entry name" value="NusB"/>
    <property type="match status" value="1"/>
</dbReference>
<dbReference type="PANTHER" id="PTHR11078:SF3">
    <property type="entry name" value="ANTITERMINATION NUSB DOMAIN-CONTAINING PROTEIN"/>
    <property type="match status" value="1"/>
</dbReference>
<evidence type="ECO:0000256" key="1">
    <source>
        <dbReference type="ARBA" id="ARBA00005952"/>
    </source>
</evidence>
<dbReference type="KEGG" id="ruv:EC9_12240"/>
<keyword evidence="4 6" id="KW-0805">Transcription regulation</keyword>
<evidence type="ECO:0000256" key="6">
    <source>
        <dbReference type="HAMAP-Rule" id="MF_00073"/>
    </source>
</evidence>
<keyword evidence="5 6" id="KW-0804">Transcription</keyword>
<dbReference type="HAMAP" id="MF_00073">
    <property type="entry name" value="NusB"/>
    <property type="match status" value="1"/>
</dbReference>
<keyword evidence="9" id="KW-1185">Reference proteome</keyword>
<dbReference type="CDD" id="cd00619">
    <property type="entry name" value="Terminator_NusB"/>
    <property type="match status" value="1"/>
</dbReference>
<evidence type="ECO:0000256" key="2">
    <source>
        <dbReference type="ARBA" id="ARBA00022814"/>
    </source>
</evidence>
<dbReference type="GO" id="GO:0003723">
    <property type="term" value="F:RNA binding"/>
    <property type="evidence" value="ECO:0007669"/>
    <property type="project" value="UniProtKB-UniRule"/>
</dbReference>
<dbReference type="AlphaFoldDB" id="A0A517LWQ5"/>
<dbReference type="OrthoDB" id="9811381at2"/>